<dbReference type="InterPro" id="IPR024084">
    <property type="entry name" value="IsoPropMal-DH-like_dom"/>
</dbReference>
<evidence type="ECO:0000256" key="5">
    <source>
        <dbReference type="ARBA" id="ARBA00022723"/>
    </source>
</evidence>
<dbReference type="GO" id="GO:0005739">
    <property type="term" value="C:mitochondrion"/>
    <property type="evidence" value="ECO:0007669"/>
    <property type="project" value="TreeGrafter"/>
</dbReference>
<evidence type="ECO:0000259" key="9">
    <source>
        <dbReference type="SMART" id="SM01329"/>
    </source>
</evidence>
<dbReference type="SMART" id="SM01329">
    <property type="entry name" value="Iso_dh"/>
    <property type="match status" value="1"/>
</dbReference>
<dbReference type="Proteomes" id="UP000015105">
    <property type="component" value="Chromosome 2D"/>
</dbReference>
<evidence type="ECO:0000313" key="10">
    <source>
        <dbReference type="EnsemblPlants" id="AET2Gv20815600.2"/>
    </source>
</evidence>
<proteinExistence type="inferred from homology"/>
<evidence type="ECO:0000256" key="2">
    <source>
        <dbReference type="ARBA" id="ARBA00001946"/>
    </source>
</evidence>
<dbReference type="EnsemblPlants" id="AET2Gv20815600.2">
    <property type="protein sequence ID" value="AET2Gv20815600.2"/>
    <property type="gene ID" value="AET2Gv20815600"/>
</dbReference>
<accession>A0A453CE84</accession>
<dbReference type="FunFam" id="3.40.718.10:FF:000044">
    <property type="entry name" value="Peroxisomal isocitrate dehydrogenase [NADP]"/>
    <property type="match status" value="1"/>
</dbReference>
<sequence length="312" mass="34229">FALDSAAVELEEPVSLVRLDQGRASRPFPARLPAAAAPTSGVCHARRELPPHPSISQAGGGIMRHLLLPRRLLAMAPLSASAATKALLLNPARGRLPSSLACLSAHGARSFRAASLRCYAAAAVAEQHRIKVNNPIVEMDGDEMTRVMWKMIKDKLIFPYLDLDVKYFDLGVLNRDATDDKVTVESAEATLKYNVAVKCATITPDETRVKEFKLKSMWRSPNGTIRNILNGTVFREPILCKNIPRILTGWKKPICIGRHAFGDQYRATDMIINGPGKLKMVYVPDGAEPVELNVYDFKGPGVALAMYNVDEV</sequence>
<dbReference type="GO" id="GO:0046872">
    <property type="term" value="F:metal ion binding"/>
    <property type="evidence" value="ECO:0007669"/>
    <property type="project" value="UniProtKB-KW"/>
</dbReference>
<comment type="similarity">
    <text evidence="3">Belongs to the isocitrate and isopropylmalate dehydrogenases family.</text>
</comment>
<keyword evidence="7" id="KW-0560">Oxidoreductase</keyword>
<evidence type="ECO:0000256" key="1">
    <source>
        <dbReference type="ARBA" id="ARBA00001936"/>
    </source>
</evidence>
<evidence type="ECO:0000256" key="8">
    <source>
        <dbReference type="ARBA" id="ARBA00023211"/>
    </source>
</evidence>
<organism evidence="10 11">
    <name type="scientific">Aegilops tauschii subsp. strangulata</name>
    <name type="common">Goatgrass</name>
    <dbReference type="NCBI Taxonomy" id="200361"/>
    <lineage>
        <taxon>Eukaryota</taxon>
        <taxon>Viridiplantae</taxon>
        <taxon>Streptophyta</taxon>
        <taxon>Embryophyta</taxon>
        <taxon>Tracheophyta</taxon>
        <taxon>Spermatophyta</taxon>
        <taxon>Magnoliopsida</taxon>
        <taxon>Liliopsida</taxon>
        <taxon>Poales</taxon>
        <taxon>Poaceae</taxon>
        <taxon>BOP clade</taxon>
        <taxon>Pooideae</taxon>
        <taxon>Triticodae</taxon>
        <taxon>Triticeae</taxon>
        <taxon>Triticinae</taxon>
        <taxon>Aegilops</taxon>
    </lineage>
</organism>
<dbReference type="GO" id="GO:0006102">
    <property type="term" value="P:isocitrate metabolic process"/>
    <property type="evidence" value="ECO:0007669"/>
    <property type="project" value="InterPro"/>
</dbReference>
<reference evidence="10" key="4">
    <citation type="submission" date="2019-03" db="UniProtKB">
        <authorList>
            <consortium name="EnsemblPlants"/>
        </authorList>
    </citation>
    <scope>IDENTIFICATION</scope>
</reference>
<keyword evidence="5" id="KW-0479">Metal-binding</keyword>
<name>A0A453CE84_AEGTS</name>
<feature type="domain" description="Isopropylmalate dehydrogenase-like" evidence="9">
    <location>
        <begin position="135"/>
        <end position="312"/>
    </location>
</feature>
<evidence type="ECO:0000256" key="6">
    <source>
        <dbReference type="ARBA" id="ARBA00022842"/>
    </source>
</evidence>
<evidence type="ECO:0000256" key="3">
    <source>
        <dbReference type="ARBA" id="ARBA00007769"/>
    </source>
</evidence>
<dbReference type="GO" id="GO:0006099">
    <property type="term" value="P:tricarboxylic acid cycle"/>
    <property type="evidence" value="ECO:0007669"/>
    <property type="project" value="UniProtKB-KW"/>
</dbReference>
<reference evidence="11" key="2">
    <citation type="journal article" date="2017" name="Nat. Plants">
        <title>The Aegilops tauschii genome reveals multiple impacts of transposons.</title>
        <authorList>
            <person name="Zhao G."/>
            <person name="Zou C."/>
            <person name="Li K."/>
            <person name="Wang K."/>
            <person name="Li T."/>
            <person name="Gao L."/>
            <person name="Zhang X."/>
            <person name="Wang H."/>
            <person name="Yang Z."/>
            <person name="Liu X."/>
            <person name="Jiang W."/>
            <person name="Mao L."/>
            <person name="Kong X."/>
            <person name="Jiao Y."/>
            <person name="Jia J."/>
        </authorList>
    </citation>
    <scope>NUCLEOTIDE SEQUENCE [LARGE SCALE GENOMIC DNA]</scope>
    <source>
        <strain evidence="11">cv. AL8/78</strain>
    </source>
</reference>
<dbReference type="Gramene" id="AET2Gv20815600.2">
    <property type="protein sequence ID" value="AET2Gv20815600.2"/>
    <property type="gene ID" value="AET2Gv20815600"/>
</dbReference>
<comment type="cofactor">
    <cofactor evidence="1">
        <name>Mn(2+)</name>
        <dbReference type="ChEBI" id="CHEBI:29035"/>
    </cofactor>
</comment>
<keyword evidence="6" id="KW-0460">Magnesium</keyword>
<protein>
    <recommendedName>
        <fullName evidence="9">Isopropylmalate dehydrogenase-like domain-containing protein</fullName>
    </recommendedName>
</protein>
<reference evidence="11" key="1">
    <citation type="journal article" date="2014" name="Science">
        <title>Ancient hybridizations among the ancestral genomes of bread wheat.</title>
        <authorList>
            <consortium name="International Wheat Genome Sequencing Consortium,"/>
            <person name="Marcussen T."/>
            <person name="Sandve S.R."/>
            <person name="Heier L."/>
            <person name="Spannagl M."/>
            <person name="Pfeifer M."/>
            <person name="Jakobsen K.S."/>
            <person name="Wulff B.B."/>
            <person name="Steuernagel B."/>
            <person name="Mayer K.F."/>
            <person name="Olsen O.A."/>
        </authorList>
    </citation>
    <scope>NUCLEOTIDE SEQUENCE [LARGE SCALE GENOMIC DNA]</scope>
    <source>
        <strain evidence="11">cv. AL8/78</strain>
    </source>
</reference>
<dbReference type="GO" id="GO:0004450">
    <property type="term" value="F:isocitrate dehydrogenase (NADP+) activity"/>
    <property type="evidence" value="ECO:0007669"/>
    <property type="project" value="InterPro"/>
</dbReference>
<keyword evidence="11" id="KW-1185">Reference proteome</keyword>
<keyword evidence="4" id="KW-0816">Tricarboxylic acid cycle</keyword>
<dbReference type="PANTHER" id="PTHR11822">
    <property type="entry name" value="NADP-SPECIFIC ISOCITRATE DEHYDROGENASE"/>
    <property type="match status" value="1"/>
</dbReference>
<dbReference type="Gene3D" id="3.40.718.10">
    <property type="entry name" value="Isopropylmalate Dehydrogenase"/>
    <property type="match status" value="1"/>
</dbReference>
<dbReference type="PANTHER" id="PTHR11822:SF5">
    <property type="entry name" value="ISOCITRATE DEHYDROGENASE [NADP], CHLOROPLASTIC_MITOCHONDRIAL"/>
    <property type="match status" value="1"/>
</dbReference>
<evidence type="ECO:0000313" key="11">
    <source>
        <dbReference type="Proteomes" id="UP000015105"/>
    </source>
</evidence>
<dbReference type="GO" id="GO:0006739">
    <property type="term" value="P:NADP+ metabolic process"/>
    <property type="evidence" value="ECO:0007669"/>
    <property type="project" value="TreeGrafter"/>
</dbReference>
<dbReference type="SUPFAM" id="SSF53659">
    <property type="entry name" value="Isocitrate/Isopropylmalate dehydrogenase-like"/>
    <property type="match status" value="1"/>
</dbReference>
<reference evidence="10" key="5">
    <citation type="journal article" date="2021" name="G3 (Bethesda)">
        <title>Aegilops tauschii genome assembly Aet v5.0 features greater sequence contiguity and improved annotation.</title>
        <authorList>
            <person name="Wang L."/>
            <person name="Zhu T."/>
            <person name="Rodriguez J.C."/>
            <person name="Deal K.R."/>
            <person name="Dubcovsky J."/>
            <person name="McGuire P.E."/>
            <person name="Lux T."/>
            <person name="Spannagl M."/>
            <person name="Mayer K.F.X."/>
            <person name="Baldrich P."/>
            <person name="Meyers B.C."/>
            <person name="Huo N."/>
            <person name="Gu Y.Q."/>
            <person name="Zhou H."/>
            <person name="Devos K.M."/>
            <person name="Bennetzen J.L."/>
            <person name="Unver T."/>
            <person name="Budak H."/>
            <person name="Gulick P.J."/>
            <person name="Galiba G."/>
            <person name="Kalapos B."/>
            <person name="Nelson D.R."/>
            <person name="Li P."/>
            <person name="You F.M."/>
            <person name="Luo M.C."/>
            <person name="Dvorak J."/>
        </authorList>
    </citation>
    <scope>NUCLEOTIDE SEQUENCE [LARGE SCALE GENOMIC DNA]</scope>
    <source>
        <strain evidence="10">cv. AL8/78</strain>
    </source>
</reference>
<keyword evidence="8" id="KW-0464">Manganese</keyword>
<dbReference type="AlphaFoldDB" id="A0A453CE84"/>
<dbReference type="Pfam" id="PF00180">
    <property type="entry name" value="Iso_dh"/>
    <property type="match status" value="1"/>
</dbReference>
<dbReference type="InterPro" id="IPR004790">
    <property type="entry name" value="Isocitrate_DH_NADP"/>
</dbReference>
<evidence type="ECO:0000256" key="7">
    <source>
        <dbReference type="ARBA" id="ARBA00023002"/>
    </source>
</evidence>
<reference evidence="10" key="3">
    <citation type="journal article" date="2017" name="Nature">
        <title>Genome sequence of the progenitor of the wheat D genome Aegilops tauschii.</title>
        <authorList>
            <person name="Luo M.C."/>
            <person name="Gu Y.Q."/>
            <person name="Puiu D."/>
            <person name="Wang H."/>
            <person name="Twardziok S.O."/>
            <person name="Deal K.R."/>
            <person name="Huo N."/>
            <person name="Zhu T."/>
            <person name="Wang L."/>
            <person name="Wang Y."/>
            <person name="McGuire P.E."/>
            <person name="Liu S."/>
            <person name="Long H."/>
            <person name="Ramasamy R.K."/>
            <person name="Rodriguez J.C."/>
            <person name="Van S.L."/>
            <person name="Yuan L."/>
            <person name="Wang Z."/>
            <person name="Xia Z."/>
            <person name="Xiao L."/>
            <person name="Anderson O.D."/>
            <person name="Ouyang S."/>
            <person name="Liang Y."/>
            <person name="Zimin A.V."/>
            <person name="Pertea G."/>
            <person name="Qi P."/>
            <person name="Bennetzen J.L."/>
            <person name="Dai X."/>
            <person name="Dawson M.W."/>
            <person name="Muller H.G."/>
            <person name="Kugler K."/>
            <person name="Rivarola-Duarte L."/>
            <person name="Spannagl M."/>
            <person name="Mayer K.F.X."/>
            <person name="Lu F.H."/>
            <person name="Bevan M.W."/>
            <person name="Leroy P."/>
            <person name="Li P."/>
            <person name="You F.M."/>
            <person name="Sun Q."/>
            <person name="Liu Z."/>
            <person name="Lyons E."/>
            <person name="Wicker T."/>
            <person name="Salzberg S.L."/>
            <person name="Devos K.M."/>
            <person name="Dvorak J."/>
        </authorList>
    </citation>
    <scope>NUCLEOTIDE SEQUENCE [LARGE SCALE GENOMIC DNA]</scope>
    <source>
        <strain evidence="10">cv. AL8/78</strain>
    </source>
</reference>
<comment type="cofactor">
    <cofactor evidence="2">
        <name>Mg(2+)</name>
        <dbReference type="ChEBI" id="CHEBI:18420"/>
    </cofactor>
</comment>
<evidence type="ECO:0000256" key="4">
    <source>
        <dbReference type="ARBA" id="ARBA00022532"/>
    </source>
</evidence>